<feature type="domain" description="HAMP" evidence="3">
    <location>
        <begin position="222"/>
        <end position="274"/>
    </location>
</feature>
<dbReference type="HOGENOM" id="CLU_000445_107_27_9"/>
<dbReference type="GO" id="GO:0016020">
    <property type="term" value="C:membrane"/>
    <property type="evidence" value="ECO:0007669"/>
    <property type="project" value="InterPro"/>
</dbReference>
<dbReference type="InterPro" id="IPR003660">
    <property type="entry name" value="HAMP_dom"/>
</dbReference>
<keyword evidence="1" id="KW-0175">Coiled coil</keyword>
<gene>
    <name evidence="4" type="ordered locus">CKL_3441</name>
</gene>
<organism evidence="4 5">
    <name type="scientific">Clostridium kluyveri (strain ATCC 8527 / DSM 555 / NBRC 12016 / NCIMB 10680 / K1)</name>
    <dbReference type="NCBI Taxonomy" id="431943"/>
    <lineage>
        <taxon>Bacteria</taxon>
        <taxon>Bacillati</taxon>
        <taxon>Bacillota</taxon>
        <taxon>Clostridia</taxon>
        <taxon>Eubacteriales</taxon>
        <taxon>Clostridiaceae</taxon>
        <taxon>Clostridium</taxon>
    </lineage>
</organism>
<dbReference type="Gene3D" id="6.10.340.10">
    <property type="match status" value="1"/>
</dbReference>
<dbReference type="eggNOG" id="COG0840">
    <property type="taxonomic scope" value="Bacteria"/>
</dbReference>
<dbReference type="PROSITE" id="PS50885">
    <property type="entry name" value="HAMP"/>
    <property type="match status" value="1"/>
</dbReference>
<dbReference type="RefSeq" id="WP_012103772.1">
    <property type="nucleotide sequence ID" value="NC_009706.1"/>
</dbReference>
<dbReference type="SMART" id="SM00304">
    <property type="entry name" value="HAMP"/>
    <property type="match status" value="1"/>
</dbReference>
<name>A5N2U7_CLOK5</name>
<keyword evidence="2" id="KW-0812">Transmembrane</keyword>
<dbReference type="Pfam" id="PF00672">
    <property type="entry name" value="HAMP"/>
    <property type="match status" value="1"/>
</dbReference>
<evidence type="ECO:0000256" key="2">
    <source>
        <dbReference type="SAM" id="Phobius"/>
    </source>
</evidence>
<evidence type="ECO:0000256" key="1">
    <source>
        <dbReference type="SAM" id="Coils"/>
    </source>
</evidence>
<reference evidence="4 5" key="1">
    <citation type="journal article" date="2008" name="Proc. Natl. Acad. Sci. U.S.A.">
        <title>The genome of Clostridium kluyveri, a strict anaerobe with unique metabolic features.</title>
        <authorList>
            <person name="Seedorf H."/>
            <person name="Fricke W.F."/>
            <person name="Veith B."/>
            <person name="Brueggemann H."/>
            <person name="Liesegang H."/>
            <person name="Strittmatter A."/>
            <person name="Miethke M."/>
            <person name="Buckel W."/>
            <person name="Hinderberger J."/>
            <person name="Li F."/>
            <person name="Hagemeier C."/>
            <person name="Thauer R.K."/>
            <person name="Gottschalk G."/>
        </authorList>
    </citation>
    <scope>NUCLEOTIDE SEQUENCE [LARGE SCALE GENOMIC DNA]</scope>
    <source>
        <strain evidence="5">ATCC 8527 / DSM 555 / NCIMB 10680</strain>
    </source>
</reference>
<evidence type="ECO:0000259" key="3">
    <source>
        <dbReference type="PROSITE" id="PS50885"/>
    </source>
</evidence>
<dbReference type="AlphaFoldDB" id="A5N2U7"/>
<dbReference type="PANTHER" id="PTHR32089:SF112">
    <property type="entry name" value="LYSOZYME-LIKE PROTEIN-RELATED"/>
    <property type="match status" value="1"/>
</dbReference>
<keyword evidence="5" id="KW-1185">Reference proteome</keyword>
<feature type="transmembrane region" description="Helical" evidence="2">
    <location>
        <begin position="12"/>
        <end position="33"/>
    </location>
</feature>
<keyword evidence="2" id="KW-0472">Membrane</keyword>
<dbReference type="CDD" id="cd06225">
    <property type="entry name" value="HAMP"/>
    <property type="match status" value="1"/>
</dbReference>
<dbReference type="PANTHER" id="PTHR32089">
    <property type="entry name" value="METHYL-ACCEPTING CHEMOTAXIS PROTEIN MCPB"/>
    <property type="match status" value="1"/>
</dbReference>
<accession>A5N2U7</accession>
<proteinExistence type="predicted"/>
<keyword evidence="2" id="KW-1133">Transmembrane helix</keyword>
<dbReference type="Proteomes" id="UP000002411">
    <property type="component" value="Chromosome"/>
</dbReference>
<dbReference type="GO" id="GO:0007165">
    <property type="term" value="P:signal transduction"/>
    <property type="evidence" value="ECO:0007669"/>
    <property type="project" value="InterPro"/>
</dbReference>
<evidence type="ECO:0000313" key="5">
    <source>
        <dbReference type="Proteomes" id="UP000002411"/>
    </source>
</evidence>
<feature type="coiled-coil region" evidence="1">
    <location>
        <begin position="88"/>
        <end position="143"/>
    </location>
</feature>
<dbReference type="STRING" id="431943.CKL_3441"/>
<evidence type="ECO:0000313" key="4">
    <source>
        <dbReference type="EMBL" id="EDK35443.1"/>
    </source>
</evidence>
<feature type="transmembrane region" description="Helical" evidence="2">
    <location>
        <begin position="199"/>
        <end position="221"/>
    </location>
</feature>
<dbReference type="SUPFAM" id="SSF158472">
    <property type="entry name" value="HAMP domain-like"/>
    <property type="match status" value="1"/>
</dbReference>
<dbReference type="EMBL" id="CP000673">
    <property type="protein sequence ID" value="EDK35443.1"/>
    <property type="molecule type" value="Genomic_DNA"/>
</dbReference>
<protein>
    <submittedName>
        <fullName evidence="4">Methyl-accepting chemotaxis protein</fullName>
    </submittedName>
</protein>
<sequence>MKDSKKISVRLYALIGFIIAFTLIISSLSWITFKNFNERHKNRLQVTAEYINMVDIARQAQVDFKKQVQEWKDILLRGYDPESFKKYYSQFSQENDNVQSQLLKLKEDMTKQGMDTSSVSTLLNNHKELYDKYNKAIQSYDQNSIESYRIVDGLVKGIDRKSTDDMDLLVKQIQDKSKLETEKMMKQSDTDTSNFSRNLISISILGIILIIFFTILIIFTYKDITKFIEQFKILMEQAENGDLTIRGEIYKKDELDQLTERFNRFIDRIRNLIHKAKETSIQV</sequence>
<dbReference type="KEGG" id="ckl:CKL_3441"/>